<feature type="region of interest" description="Disordered" evidence="1">
    <location>
        <begin position="193"/>
        <end position="213"/>
    </location>
</feature>
<proteinExistence type="predicted"/>
<evidence type="ECO:0000256" key="1">
    <source>
        <dbReference type="SAM" id="MobiDB-lite"/>
    </source>
</evidence>
<dbReference type="EMBL" id="BMAC01000166">
    <property type="protein sequence ID" value="GFP88259.1"/>
    <property type="molecule type" value="Genomic_DNA"/>
</dbReference>
<comment type="caution">
    <text evidence="2">The sequence shown here is derived from an EMBL/GenBank/DDBJ whole genome shotgun (WGS) entry which is preliminary data.</text>
</comment>
<protein>
    <submittedName>
        <fullName evidence="2">Bag family molecular chaperone regulator 7</fullName>
    </submittedName>
</protein>
<evidence type="ECO:0000313" key="2">
    <source>
        <dbReference type="EMBL" id="GFP88259.1"/>
    </source>
</evidence>
<name>A0A830BR00_9LAMI</name>
<evidence type="ECO:0000313" key="3">
    <source>
        <dbReference type="Proteomes" id="UP000653305"/>
    </source>
</evidence>
<organism evidence="2 3">
    <name type="scientific">Phtheirospermum japonicum</name>
    <dbReference type="NCBI Taxonomy" id="374723"/>
    <lineage>
        <taxon>Eukaryota</taxon>
        <taxon>Viridiplantae</taxon>
        <taxon>Streptophyta</taxon>
        <taxon>Embryophyta</taxon>
        <taxon>Tracheophyta</taxon>
        <taxon>Spermatophyta</taxon>
        <taxon>Magnoliopsida</taxon>
        <taxon>eudicotyledons</taxon>
        <taxon>Gunneridae</taxon>
        <taxon>Pentapetalae</taxon>
        <taxon>asterids</taxon>
        <taxon>lamiids</taxon>
        <taxon>Lamiales</taxon>
        <taxon>Orobanchaceae</taxon>
        <taxon>Orobanchaceae incertae sedis</taxon>
        <taxon>Phtheirospermum</taxon>
    </lineage>
</organism>
<accession>A0A830BR00</accession>
<dbReference type="AlphaFoldDB" id="A0A830BR00"/>
<keyword evidence="3" id="KW-1185">Reference proteome</keyword>
<dbReference type="OrthoDB" id="747353at2759"/>
<feature type="compositionally biased region" description="Basic and acidic residues" evidence="1">
    <location>
        <begin position="202"/>
        <end position="212"/>
    </location>
</feature>
<sequence>MSRFRRFEIVEHSPSYYLKQTSILKPPTRTLMLNPCFPSFPIVEDELDYTFDLLNLAPTPPALFDEFGTITDLIQIDETPFHTTSTRRVTRRVGLGDLHLHALSDRVSALELGFDRLAREEKIQKKKKFGERRYTWTAEVKSPEVDRKYKWTAEIKDGKDEKKGLEKNYKWTAEIKRKGADRVPIEQTYTIKVSSGGEPEEEEKKKKCEKAKGKGKAVGSTARIVEIEEPSDHGGIVLRQVGIVFV</sequence>
<dbReference type="Proteomes" id="UP000653305">
    <property type="component" value="Unassembled WGS sequence"/>
</dbReference>
<gene>
    <name evidence="2" type="ORF">PHJA_000969600</name>
</gene>
<reference evidence="2" key="1">
    <citation type="submission" date="2020-07" db="EMBL/GenBank/DDBJ databases">
        <title>Ethylene signaling mediates host invasion by parasitic plants.</title>
        <authorList>
            <person name="Yoshida S."/>
        </authorList>
    </citation>
    <scope>NUCLEOTIDE SEQUENCE</scope>
    <source>
        <strain evidence="2">Okayama</strain>
    </source>
</reference>